<organism evidence="1 2">
    <name type="scientific">Candidatus Ornithospirochaeta stercoripullorum</name>
    <dbReference type="NCBI Taxonomy" id="2840899"/>
    <lineage>
        <taxon>Bacteria</taxon>
        <taxon>Pseudomonadati</taxon>
        <taxon>Spirochaetota</taxon>
        <taxon>Spirochaetia</taxon>
        <taxon>Spirochaetales</taxon>
        <taxon>Spirochaetaceae</taxon>
        <taxon>Spirochaetaceae incertae sedis</taxon>
        <taxon>Candidatus Ornithospirochaeta</taxon>
    </lineage>
</organism>
<gene>
    <name evidence="1" type="ORF">IAA97_02760</name>
</gene>
<dbReference type="AlphaFoldDB" id="A0A9D9E0E7"/>
<name>A0A9D9E0E7_9SPIO</name>
<protein>
    <submittedName>
        <fullName evidence="1">Uncharacterized protein</fullName>
    </submittedName>
</protein>
<proteinExistence type="predicted"/>
<reference evidence="1" key="1">
    <citation type="submission" date="2020-10" db="EMBL/GenBank/DDBJ databases">
        <authorList>
            <person name="Gilroy R."/>
        </authorList>
    </citation>
    <scope>NUCLEOTIDE SEQUENCE</scope>
    <source>
        <strain evidence="1">7293</strain>
    </source>
</reference>
<comment type="caution">
    <text evidence="1">The sequence shown here is derived from an EMBL/GenBank/DDBJ whole genome shotgun (WGS) entry which is preliminary data.</text>
</comment>
<reference evidence="1" key="2">
    <citation type="journal article" date="2021" name="PeerJ">
        <title>Extensive microbial diversity within the chicken gut microbiome revealed by metagenomics and culture.</title>
        <authorList>
            <person name="Gilroy R."/>
            <person name="Ravi A."/>
            <person name="Getino M."/>
            <person name="Pursley I."/>
            <person name="Horton D.L."/>
            <person name="Alikhan N.F."/>
            <person name="Baker D."/>
            <person name="Gharbi K."/>
            <person name="Hall N."/>
            <person name="Watson M."/>
            <person name="Adriaenssens E.M."/>
            <person name="Foster-Nyarko E."/>
            <person name="Jarju S."/>
            <person name="Secka A."/>
            <person name="Antonio M."/>
            <person name="Oren A."/>
            <person name="Chaudhuri R.R."/>
            <person name="La Ragione R."/>
            <person name="Hildebrand F."/>
            <person name="Pallen M.J."/>
        </authorList>
    </citation>
    <scope>NUCLEOTIDE SEQUENCE</scope>
    <source>
        <strain evidence="1">7293</strain>
    </source>
</reference>
<dbReference type="EMBL" id="JADIMT010000038">
    <property type="protein sequence ID" value="MBO8435886.1"/>
    <property type="molecule type" value="Genomic_DNA"/>
</dbReference>
<evidence type="ECO:0000313" key="2">
    <source>
        <dbReference type="Proteomes" id="UP000823615"/>
    </source>
</evidence>
<sequence>MRIVIERALPIEGKLPKKFLRAKTAQLLRKAIRAVYLTTAIRRPMTVSTIIMIS</sequence>
<accession>A0A9D9E0E7</accession>
<evidence type="ECO:0000313" key="1">
    <source>
        <dbReference type="EMBL" id="MBO8435886.1"/>
    </source>
</evidence>
<dbReference type="Proteomes" id="UP000823615">
    <property type="component" value="Unassembled WGS sequence"/>
</dbReference>